<dbReference type="RefSeq" id="WP_273574726.1">
    <property type="nucleotide sequence ID" value="NZ_JAQRFN010000004.1"/>
</dbReference>
<dbReference type="PRINTS" id="PR00722">
    <property type="entry name" value="CHYMOTRYPSIN"/>
</dbReference>
<proteinExistence type="predicted"/>
<sequence length="1697" mass="188769">MIVFRAVFILFILFYFSQSFADSALKNPPLETIAGGEESCSDIGDNKCKPWVVSIYYENENSQKNFLCSGSLIAPNYVLTAGHCEESTAKKYYVMDFGKETIGTALASDFIKYKNNVYGHYHDFALIKLEKEVKNEGFGRVRRFFNYDAAYEALDEDYYQSSIYGYGFLGIDKTTGQPIRSDGVQHRADVKIINPAYDGFRGQGLIIKANEKKGLKSGIIQAGDSGGPIIWRDTIIGVSSLGFEAFKVNETTNDKHYYPFFVVSDITGKYDDIGFNKKFFPGQWFAENMNQIWISTPDWQENLTKRSDNILVKGWGKPSSEIQLSYSINEGKEKSVACEKKVNFQGEWQCKIPHNDLFTENLSEEKDHEVTITAKEVNARDKPWREDTVQAKIPAISKEFGIVYPADKTTVFTKNFMIRGYADPGSSVTLILKTNTSENNYTQVDACENLNNKNKIETTDYGFWSCTIKNEFIDGIEYGNNEVEYKIIASQKTDNINLLDQVNIVFKPNKNTKVKAEKDINSTYRKMLDFNVSYDQAAKLICIFSQSFLDCRNANDNKDKFRLMNSRGDDPNSQLKYPVMGIMQKIENVDPFSSILWSQSNFFDSYFSPAFYKNNRYEETNPKEIEFSSLKDQKFFGYGGDDNYYTLPNNDLFLPSEYSICMKKNDDLPLSSGQVQCYREKDNDIYLKIPLENGKNFSEISIGHGTYFGKPNFPNWNVSLPSSLKDGLYYIELADKYHPLGLENIKRNLGELSFNKSYFHIKKPSVEIKSISEGETEIVGAPSFLSGSSNEPGDEVDVKRRKIDSSSAELVDNNQNITQDTIICSRAVVSDNGNWGCKKPITFPAGTYELTAELIKEGKIVATDVIHITVKDENDDEPEKKKFEVKNPKNNSTVDPDNPITFSGTLSGSGGGGGGFGGFISSIFGAIFGAVEGIASLFSGAFGFFWEFMIHPEDILGGDTYTMELQETQNGVNVGDPIKWTFTVPMRITEPKPDAQYRLEDGVSVKGQGSPGQLVFVTGSEYLLPPEKMTLPISSGGIICTTTVDKGGKWSCPNNPVLKAASEGKFFLYAAQYKKTGSAQLGQLGDTYERTSQVTRKYEVTKTKIQITTPVHGTKITTLPFTISGTGEQNAQVYIEGFGGAEDCNTTVDSSGKWSCGSYQPEEGKYSVSADQFIDNALDSKAVISFEIQTKTVKPVVITQPHNGGVYRHLENILPKGTGEPGTTVCLAQKALSQICQDGATINEQGHWEWVYGLDTAVKGEQKLVATAFLDKVSQSTAKITFKIEPAPGETTLTVETPKEDEVIKTPSYMFSGMMPSNAKTVTVQGFGGHDDCVAKLNKEDYTWTCGPYSSVPGDYDVAVVDDAGSRINRSFKVRYGDNLQMRILNPTEGEQIDKYSYLISGKGQVGARVTIDGTIKCDVLVNENQDWVCPYDYKAILGSHKLLGQQWVDGVPSGKPVTRNYEVIYGMSDITIDGTAEATCSVSDLNEETKKPAVYTPIMENNETFSALITGTATKGMYVSLRVKRGNQNIRSCGPVQVSEIDGKWSCRMDDIELGLYHLTATQALTPNSNPVGSATNQDIYVVHNVTHNNLKITFPQDNKAYCYHYKYDHDKWKITGIGEPGAEVLVEWPKQSFSQKIKVDQQGNWSVISVIPSVGYSTIKASYEEKICGLKSSDSVQFRVVGDLAIGFHPPPPPC</sequence>
<evidence type="ECO:0000313" key="4">
    <source>
        <dbReference type="EMBL" id="MDC9596230.1"/>
    </source>
</evidence>
<dbReference type="PANTHER" id="PTHR24260">
    <property type="match status" value="1"/>
</dbReference>
<dbReference type="SMART" id="SM00020">
    <property type="entry name" value="Tryp_SPc"/>
    <property type="match status" value="1"/>
</dbReference>
<keyword evidence="4" id="KW-0378">Hydrolase</keyword>
<accession>A0ABT5LPI4</accession>
<evidence type="ECO:0000256" key="1">
    <source>
        <dbReference type="SAM" id="MobiDB-lite"/>
    </source>
</evidence>
<feature type="compositionally biased region" description="Basic and acidic residues" evidence="1">
    <location>
        <begin position="878"/>
        <end position="887"/>
    </location>
</feature>
<evidence type="ECO:0000313" key="5">
    <source>
        <dbReference type="Proteomes" id="UP001220225"/>
    </source>
</evidence>
<keyword evidence="5" id="KW-1185">Reference proteome</keyword>
<feature type="chain" id="PRO_5045997358" evidence="2">
    <location>
        <begin position="22"/>
        <end position="1697"/>
    </location>
</feature>
<dbReference type="Pfam" id="PF00089">
    <property type="entry name" value="Trypsin"/>
    <property type="match status" value="1"/>
</dbReference>
<organism evidence="4 5">
    <name type="scientific">Xenorhabdus anantnagensis</name>
    <dbReference type="NCBI Taxonomy" id="3025875"/>
    <lineage>
        <taxon>Bacteria</taxon>
        <taxon>Pseudomonadati</taxon>
        <taxon>Pseudomonadota</taxon>
        <taxon>Gammaproteobacteria</taxon>
        <taxon>Enterobacterales</taxon>
        <taxon>Morganellaceae</taxon>
        <taxon>Xenorhabdus</taxon>
    </lineage>
</organism>
<dbReference type="Gene3D" id="2.60.40.10">
    <property type="entry name" value="Immunoglobulins"/>
    <property type="match status" value="1"/>
</dbReference>
<reference evidence="4 5" key="1">
    <citation type="submission" date="2023-02" db="EMBL/GenBank/DDBJ databases">
        <title>Entomopathogenic bacteria.</title>
        <authorList>
            <person name="Machado R.A."/>
        </authorList>
    </citation>
    <scope>NUCLEOTIDE SEQUENCE [LARGE SCALE GENOMIC DNA]</scope>
    <source>
        <strain evidence="4 5">XENO-2</strain>
    </source>
</reference>
<dbReference type="EC" id="3.4.21.-" evidence="4"/>
<dbReference type="InterPro" id="IPR001314">
    <property type="entry name" value="Peptidase_S1A"/>
</dbReference>
<dbReference type="InterPro" id="IPR013783">
    <property type="entry name" value="Ig-like_fold"/>
</dbReference>
<protein>
    <submittedName>
        <fullName evidence="4">Trypsin-like serine protease</fullName>
        <ecNumber evidence="4">3.4.21.-</ecNumber>
    </submittedName>
</protein>
<keyword evidence="2" id="KW-0732">Signal</keyword>
<dbReference type="SUPFAM" id="SSF50494">
    <property type="entry name" value="Trypsin-like serine proteases"/>
    <property type="match status" value="1"/>
</dbReference>
<dbReference type="EMBL" id="JAQRFN010000004">
    <property type="protein sequence ID" value="MDC9596230.1"/>
    <property type="molecule type" value="Genomic_DNA"/>
</dbReference>
<feature type="domain" description="Peptidase S1" evidence="3">
    <location>
        <begin position="33"/>
        <end position="305"/>
    </location>
</feature>
<dbReference type="InterPro" id="IPR009003">
    <property type="entry name" value="Peptidase_S1_PA"/>
</dbReference>
<dbReference type="InterPro" id="IPR018114">
    <property type="entry name" value="TRYPSIN_HIS"/>
</dbReference>
<dbReference type="GO" id="GO:0016787">
    <property type="term" value="F:hydrolase activity"/>
    <property type="evidence" value="ECO:0007669"/>
    <property type="project" value="UniProtKB-KW"/>
</dbReference>
<evidence type="ECO:0000259" key="3">
    <source>
        <dbReference type="PROSITE" id="PS50240"/>
    </source>
</evidence>
<gene>
    <name evidence="4" type="ORF">PSI14_04925</name>
</gene>
<dbReference type="Proteomes" id="UP001220225">
    <property type="component" value="Unassembled WGS sequence"/>
</dbReference>
<dbReference type="PROSITE" id="PS50240">
    <property type="entry name" value="TRYPSIN_DOM"/>
    <property type="match status" value="1"/>
</dbReference>
<dbReference type="PROSITE" id="PS00134">
    <property type="entry name" value="TRYPSIN_HIS"/>
    <property type="match status" value="1"/>
</dbReference>
<dbReference type="InterPro" id="IPR001254">
    <property type="entry name" value="Trypsin_dom"/>
</dbReference>
<dbReference type="Gene3D" id="2.40.10.10">
    <property type="entry name" value="Trypsin-like serine proteases"/>
    <property type="match status" value="2"/>
</dbReference>
<dbReference type="InterPro" id="IPR043504">
    <property type="entry name" value="Peptidase_S1_PA_chymotrypsin"/>
</dbReference>
<feature type="signal peptide" evidence="2">
    <location>
        <begin position="1"/>
        <end position="21"/>
    </location>
</feature>
<dbReference type="PANTHER" id="PTHR24260:SF132">
    <property type="entry name" value="PEPTIDASE S1 DOMAIN-CONTAINING PROTEIN"/>
    <property type="match status" value="1"/>
</dbReference>
<comment type="caution">
    <text evidence="4">The sequence shown here is derived from an EMBL/GenBank/DDBJ whole genome shotgun (WGS) entry which is preliminary data.</text>
</comment>
<evidence type="ECO:0000256" key="2">
    <source>
        <dbReference type="SAM" id="SignalP"/>
    </source>
</evidence>
<name>A0ABT5LPI4_9GAMM</name>
<feature type="region of interest" description="Disordered" evidence="1">
    <location>
        <begin position="873"/>
        <end position="900"/>
    </location>
</feature>
<dbReference type="InterPro" id="IPR051333">
    <property type="entry name" value="CLIP_Serine_Protease"/>
</dbReference>